<feature type="region of interest" description="Disordered" evidence="1">
    <location>
        <begin position="204"/>
        <end position="246"/>
    </location>
</feature>
<dbReference type="EMBL" id="CP029619">
    <property type="protein sequence ID" value="AWN82313.1"/>
    <property type="molecule type" value="Genomic_DNA"/>
</dbReference>
<evidence type="ECO:0000256" key="1">
    <source>
        <dbReference type="SAM" id="MobiDB-lite"/>
    </source>
</evidence>
<feature type="compositionally biased region" description="Polar residues" evidence="1">
    <location>
        <begin position="230"/>
        <end position="239"/>
    </location>
</feature>
<protein>
    <submittedName>
        <fullName evidence="2">Uncharacterized protein</fullName>
    </submittedName>
</protein>
<evidence type="ECO:0000313" key="3">
    <source>
        <dbReference type="Proteomes" id="UP000245872"/>
    </source>
</evidence>
<keyword evidence="3" id="KW-1185">Reference proteome</keyword>
<proteinExistence type="predicted"/>
<sequence length="356" mass="39341">MCTLRNTMNSYSALIACTTVSILFYNGACKNEPMPKRVNSEQPHTKEAYWMPPSAEKAKETATLLLTQPIQPRFNLKDMKIQAGTSYNARLGCQQLTEGYCIQSVRIIKDSTISYVPHFSLHTLRNQPIPIHGLSFTVTPSQKVKPGDYLLLLTIGKYGKGSKATLQFVQCTITVCPNDEEIDSETTICHPPTKVTPSTQQCATQTTLSEEAIPPNLNSRPTSIHEKENSQTPIETTSPPVEKSTEQPSFILDDSSVQAGSSCLITVKESHPTNEYRVKTISVQKDNATGTKGKYYTKQFITEEIKKQPIPASGLTFPLTVQQQVKPGIYRLKLIISKPNKPACQQAVHATVTVVP</sequence>
<name>A0A2Z3L9Y4_9BACT</name>
<accession>A0A2Z3L9Y4</accession>
<evidence type="ECO:0000313" key="2">
    <source>
        <dbReference type="EMBL" id="AWN82313.1"/>
    </source>
</evidence>
<reference evidence="2 3" key="1">
    <citation type="submission" date="2018-05" db="EMBL/GenBank/DDBJ databases">
        <title>Candidatus Cardinium hertigii Genome Assembly.</title>
        <authorList>
            <person name="Showmaker K.C."/>
            <person name="Walden K.O."/>
            <person name="Fields C.J."/>
            <person name="Lambert K.N."/>
            <person name="Hudson M.E."/>
        </authorList>
    </citation>
    <scope>NUCLEOTIDE SEQUENCE [LARGE SCALE GENOMIC DNA]</scope>
    <source>
        <strain evidence="3">cHgTN10</strain>
    </source>
</reference>
<organism evidence="2 3">
    <name type="scientific">Candidatus Cardinium hertigii</name>
    <dbReference type="NCBI Taxonomy" id="247481"/>
    <lineage>
        <taxon>Bacteria</taxon>
        <taxon>Pseudomonadati</taxon>
        <taxon>Bacteroidota</taxon>
        <taxon>Cytophagia</taxon>
        <taxon>Cytophagales</taxon>
        <taxon>Amoebophilaceae</taxon>
        <taxon>Candidatus Cardinium</taxon>
    </lineage>
</organism>
<dbReference type="AlphaFoldDB" id="A0A2Z3L9Y4"/>
<dbReference type="PROSITE" id="PS51257">
    <property type="entry name" value="PROKAR_LIPOPROTEIN"/>
    <property type="match status" value="1"/>
</dbReference>
<dbReference type="KEGG" id="cher:DK880_01016"/>
<gene>
    <name evidence="2" type="ORF">DK880_01016</name>
</gene>
<dbReference type="Proteomes" id="UP000245872">
    <property type="component" value="Chromosome"/>
</dbReference>